<evidence type="ECO:0000313" key="5">
    <source>
        <dbReference type="EMBL" id="NYA71430.1"/>
    </source>
</evidence>
<proteinExistence type="predicted"/>
<evidence type="ECO:0000259" key="4">
    <source>
        <dbReference type="PROSITE" id="PS01124"/>
    </source>
</evidence>
<dbReference type="PROSITE" id="PS01124">
    <property type="entry name" value="HTH_ARAC_FAMILY_2"/>
    <property type="match status" value="1"/>
</dbReference>
<dbReference type="Pfam" id="PF02311">
    <property type="entry name" value="AraC_binding"/>
    <property type="match status" value="1"/>
</dbReference>
<dbReference type="Gene3D" id="1.10.10.60">
    <property type="entry name" value="Homeodomain-like"/>
    <property type="match status" value="1"/>
</dbReference>
<dbReference type="InterPro" id="IPR018060">
    <property type="entry name" value="HTH_AraC"/>
</dbReference>
<dbReference type="AlphaFoldDB" id="A0A7Y9C5X1"/>
<sequence>MAKSDDIEVLDLNLFRKTNILPDFYINTMADHLVTSHAHIERPHRHDFYVAILFVKGSGTHTIDFTTYDVKPGSVFVMSPGQMHHWQLSQDADGYIFCHTKSFYEMRYADESLSDYAFFSQVQNVGCIEIDASRIDEFANHFQKMSDGNFNDAKAYRHFVISHITQVYLELECALHGKNLESGLGSAGYLFKFKKFEELLEQGFRSEKSPEKYAEKLNMTAKHLNRINRQIVGKSTSDIIMERVMLEAKRLLIHSEESFNAIAFGLGYDDYAYFSKLFKKKTGTTPSEFQRNQR</sequence>
<dbReference type="SUPFAM" id="SSF46689">
    <property type="entry name" value="Homeodomain-like"/>
    <property type="match status" value="1"/>
</dbReference>
<dbReference type="RefSeq" id="WP_176006236.1">
    <property type="nucleotide sequence ID" value="NZ_JABWMI010000011.1"/>
</dbReference>
<name>A0A7Y9C5X1_9FLAO</name>
<dbReference type="PANTHER" id="PTHR43280">
    <property type="entry name" value="ARAC-FAMILY TRANSCRIPTIONAL REGULATOR"/>
    <property type="match status" value="1"/>
</dbReference>
<dbReference type="InterPro" id="IPR009057">
    <property type="entry name" value="Homeodomain-like_sf"/>
</dbReference>
<dbReference type="EMBL" id="JACBJI010000004">
    <property type="protein sequence ID" value="NYA71430.1"/>
    <property type="molecule type" value="Genomic_DNA"/>
</dbReference>
<organism evidence="5 6">
    <name type="scientific">Flavobacterium agri</name>
    <dbReference type="NCBI Taxonomy" id="2743471"/>
    <lineage>
        <taxon>Bacteria</taxon>
        <taxon>Pseudomonadati</taxon>
        <taxon>Bacteroidota</taxon>
        <taxon>Flavobacteriia</taxon>
        <taxon>Flavobacteriales</taxon>
        <taxon>Flavobacteriaceae</taxon>
        <taxon>Flavobacterium</taxon>
    </lineage>
</organism>
<evidence type="ECO:0000256" key="2">
    <source>
        <dbReference type="ARBA" id="ARBA00023125"/>
    </source>
</evidence>
<dbReference type="GO" id="GO:0043565">
    <property type="term" value="F:sequence-specific DNA binding"/>
    <property type="evidence" value="ECO:0007669"/>
    <property type="project" value="InterPro"/>
</dbReference>
<dbReference type="Pfam" id="PF12833">
    <property type="entry name" value="HTH_18"/>
    <property type="match status" value="1"/>
</dbReference>
<keyword evidence="2" id="KW-0238">DNA-binding</keyword>
<evidence type="ECO:0000313" key="6">
    <source>
        <dbReference type="Proteomes" id="UP000535020"/>
    </source>
</evidence>
<dbReference type="Proteomes" id="UP000535020">
    <property type="component" value="Unassembled WGS sequence"/>
</dbReference>
<keyword evidence="6" id="KW-1185">Reference proteome</keyword>
<feature type="domain" description="HTH araC/xylS-type" evidence="4">
    <location>
        <begin position="194"/>
        <end position="292"/>
    </location>
</feature>
<keyword evidence="3" id="KW-0804">Transcription</keyword>
<dbReference type="InterPro" id="IPR014710">
    <property type="entry name" value="RmlC-like_jellyroll"/>
</dbReference>
<dbReference type="SMART" id="SM00342">
    <property type="entry name" value="HTH_ARAC"/>
    <property type="match status" value="1"/>
</dbReference>
<dbReference type="SUPFAM" id="SSF51215">
    <property type="entry name" value="Regulatory protein AraC"/>
    <property type="match status" value="1"/>
</dbReference>
<dbReference type="GO" id="GO:0003700">
    <property type="term" value="F:DNA-binding transcription factor activity"/>
    <property type="evidence" value="ECO:0007669"/>
    <property type="project" value="InterPro"/>
</dbReference>
<dbReference type="Gene3D" id="2.60.120.10">
    <property type="entry name" value="Jelly Rolls"/>
    <property type="match status" value="1"/>
</dbReference>
<comment type="caution">
    <text evidence="5">The sequence shown here is derived from an EMBL/GenBank/DDBJ whole genome shotgun (WGS) entry which is preliminary data.</text>
</comment>
<evidence type="ECO:0000256" key="1">
    <source>
        <dbReference type="ARBA" id="ARBA00023015"/>
    </source>
</evidence>
<dbReference type="PRINTS" id="PR00032">
    <property type="entry name" value="HTHARAC"/>
</dbReference>
<protein>
    <submittedName>
        <fullName evidence="5">Helix-turn-helix domain-containing protein</fullName>
    </submittedName>
</protein>
<evidence type="ECO:0000256" key="3">
    <source>
        <dbReference type="ARBA" id="ARBA00023163"/>
    </source>
</evidence>
<gene>
    <name evidence="5" type="ORF">HZF10_10890</name>
</gene>
<reference evidence="5 6" key="1">
    <citation type="submission" date="2020-07" db="EMBL/GenBank/DDBJ databases">
        <authorList>
            <person name="Sun Q."/>
        </authorList>
    </citation>
    <scope>NUCLEOTIDE SEQUENCE [LARGE SCALE GENOMIC DNA]</scope>
    <source>
        <strain evidence="5 6">MAH-1</strain>
    </source>
</reference>
<accession>A0A7Y9C5X1</accession>
<dbReference type="InterPro" id="IPR003313">
    <property type="entry name" value="AraC-bd"/>
</dbReference>
<dbReference type="InterPro" id="IPR020449">
    <property type="entry name" value="Tscrpt_reg_AraC-type_HTH"/>
</dbReference>
<dbReference type="InterPro" id="IPR037923">
    <property type="entry name" value="HTH-like"/>
</dbReference>
<dbReference type="PANTHER" id="PTHR43280:SF32">
    <property type="entry name" value="TRANSCRIPTIONAL REGULATORY PROTEIN"/>
    <property type="match status" value="1"/>
</dbReference>
<keyword evidence="1" id="KW-0805">Transcription regulation</keyword>